<keyword evidence="2" id="KW-1185">Reference proteome</keyword>
<accession>A0AAW0CV67</accession>
<comment type="caution">
    <text evidence="1">The sequence shown here is derived from an EMBL/GenBank/DDBJ whole genome shotgun (WGS) entry which is preliminary data.</text>
</comment>
<reference evidence="1 2" key="1">
    <citation type="submission" date="2024-01" db="EMBL/GenBank/DDBJ databases">
        <title>A draft genome for a cacao thread blight-causing isolate of Paramarasmius palmivorus.</title>
        <authorList>
            <person name="Baruah I.K."/>
            <person name="Bukari Y."/>
            <person name="Amoako-Attah I."/>
            <person name="Meinhardt L.W."/>
            <person name="Bailey B.A."/>
            <person name="Cohen S.P."/>
        </authorList>
    </citation>
    <scope>NUCLEOTIDE SEQUENCE [LARGE SCALE GENOMIC DNA]</scope>
    <source>
        <strain evidence="1 2">GH-12</strain>
    </source>
</reference>
<sequence length="393" mass="45491">MTASSPLPAEIVDLIVSEHSNNPKDLRAFSLVSRSWRYPSQRYLFRSLLIEGSEIDAFAERCEKQDSPFSPRIVQEMTLIRPFISSQIISLVFGINTEDEFGLEARSIILGVQKLVLKDVTFEDWPADSLVPEWCGLLKKFTRLRDLQLVNVQFCEMIRLPNMLQSMDSLESLSWRNPTLEVYTQRTTRRPIPPDIMPFPYQLHIVCIDVRHIDIGDPTISCFIRNLAVRRVKEWEFTGMYSKQHAASLNSFMSSASCATHKQKWTLMSRPFLDKLVSKAFRSQNVWKNRKITHLALKGNWWIALAGFMDGFQATMDRHSLEYLTLPPIPIGEGGSLIRRRLRRLDSLMDEFHEQENSPFKAIRCTVNAGYSQMGLFRYYMPRLNYKNLLVAA</sequence>
<dbReference type="AlphaFoldDB" id="A0AAW0CV67"/>
<protein>
    <recommendedName>
        <fullName evidence="3">F-box domain-containing protein</fullName>
    </recommendedName>
</protein>
<evidence type="ECO:0000313" key="2">
    <source>
        <dbReference type="Proteomes" id="UP001383192"/>
    </source>
</evidence>
<dbReference type="EMBL" id="JAYKXP010000027">
    <property type="protein sequence ID" value="KAK7043998.1"/>
    <property type="molecule type" value="Genomic_DNA"/>
</dbReference>
<evidence type="ECO:0008006" key="3">
    <source>
        <dbReference type="Google" id="ProtNLM"/>
    </source>
</evidence>
<name>A0AAW0CV67_9AGAR</name>
<proteinExistence type="predicted"/>
<gene>
    <name evidence="1" type="ORF">VNI00_008166</name>
</gene>
<dbReference type="Proteomes" id="UP001383192">
    <property type="component" value="Unassembled WGS sequence"/>
</dbReference>
<evidence type="ECO:0000313" key="1">
    <source>
        <dbReference type="EMBL" id="KAK7043998.1"/>
    </source>
</evidence>
<organism evidence="1 2">
    <name type="scientific">Paramarasmius palmivorus</name>
    <dbReference type="NCBI Taxonomy" id="297713"/>
    <lineage>
        <taxon>Eukaryota</taxon>
        <taxon>Fungi</taxon>
        <taxon>Dikarya</taxon>
        <taxon>Basidiomycota</taxon>
        <taxon>Agaricomycotina</taxon>
        <taxon>Agaricomycetes</taxon>
        <taxon>Agaricomycetidae</taxon>
        <taxon>Agaricales</taxon>
        <taxon>Marasmiineae</taxon>
        <taxon>Marasmiaceae</taxon>
        <taxon>Paramarasmius</taxon>
    </lineage>
</organism>